<accession>A0ABS2DNZ5</accession>
<feature type="transmembrane region" description="Helical" evidence="8">
    <location>
        <begin position="66"/>
        <end position="96"/>
    </location>
</feature>
<evidence type="ECO:0000256" key="4">
    <source>
        <dbReference type="ARBA" id="ARBA00022692"/>
    </source>
</evidence>
<evidence type="ECO:0000256" key="2">
    <source>
        <dbReference type="ARBA" id="ARBA00007776"/>
    </source>
</evidence>
<sequence length="175" mass="19692">MNRFANLESQGADRNLVRPASSLWILGTFAFSYVVMLATASVDILWLPDLLALTLIYWSVHQPQSVGMTIAFVCGILMDVANGSVLGQQALAYVTLSYLAFTLHRRLPWFDLIGQALHVLPMLLLAQILVMLVRLWFDGLWPGWIWFAQSVTGACLWPIWSMVLSLRRRESAANI</sequence>
<dbReference type="EMBL" id="JACJJC010000001">
    <property type="protein sequence ID" value="MBM6703078.1"/>
    <property type="molecule type" value="Genomic_DNA"/>
</dbReference>
<dbReference type="Proteomes" id="UP000715095">
    <property type="component" value="Unassembled WGS sequence"/>
</dbReference>
<dbReference type="Pfam" id="PF04093">
    <property type="entry name" value="MreD"/>
    <property type="match status" value="1"/>
</dbReference>
<evidence type="ECO:0000313" key="9">
    <source>
        <dbReference type="EMBL" id="MBM6703078.1"/>
    </source>
</evidence>
<dbReference type="InterPro" id="IPR007227">
    <property type="entry name" value="Cell_shape_determining_MreD"/>
</dbReference>
<evidence type="ECO:0000256" key="8">
    <source>
        <dbReference type="SAM" id="Phobius"/>
    </source>
</evidence>
<evidence type="ECO:0000256" key="5">
    <source>
        <dbReference type="ARBA" id="ARBA00022960"/>
    </source>
</evidence>
<keyword evidence="3" id="KW-1003">Cell membrane</keyword>
<dbReference type="NCBIfam" id="TIGR03426">
    <property type="entry name" value="shape_MreD"/>
    <property type="match status" value="1"/>
</dbReference>
<keyword evidence="6 8" id="KW-1133">Transmembrane helix</keyword>
<protein>
    <submittedName>
        <fullName evidence="9">Rod shape-determining protein MreD</fullName>
    </submittedName>
</protein>
<comment type="similarity">
    <text evidence="2">Belongs to the MreD family.</text>
</comment>
<dbReference type="PIRSF" id="PIRSF018472">
    <property type="entry name" value="MreD_proteobac"/>
    <property type="match status" value="1"/>
</dbReference>
<feature type="transmembrane region" description="Helical" evidence="8">
    <location>
        <begin position="143"/>
        <end position="166"/>
    </location>
</feature>
<feature type="transmembrane region" description="Helical" evidence="8">
    <location>
        <begin position="21"/>
        <end position="46"/>
    </location>
</feature>
<proteinExistence type="inferred from homology"/>
<reference evidence="9 10" key="1">
    <citation type="journal article" date="2021" name="Sci. Rep.">
        <title>The distribution of antibiotic resistance genes in chicken gut microbiota commensals.</title>
        <authorList>
            <person name="Juricova H."/>
            <person name="Matiasovicova J."/>
            <person name="Kubasova T."/>
            <person name="Cejkova D."/>
            <person name="Rychlik I."/>
        </authorList>
    </citation>
    <scope>NUCLEOTIDE SEQUENCE [LARGE SCALE GENOMIC DNA]</scope>
    <source>
        <strain evidence="9 10">An829</strain>
    </source>
</reference>
<evidence type="ECO:0000313" key="10">
    <source>
        <dbReference type="Proteomes" id="UP000715095"/>
    </source>
</evidence>
<dbReference type="PANTHER" id="PTHR37484:SF1">
    <property type="entry name" value="ROD SHAPE-DETERMINING PROTEIN MRED"/>
    <property type="match status" value="1"/>
</dbReference>
<comment type="caution">
    <text evidence="9">The sequence shown here is derived from an EMBL/GenBank/DDBJ whole genome shotgun (WGS) entry which is preliminary data.</text>
</comment>
<evidence type="ECO:0000256" key="3">
    <source>
        <dbReference type="ARBA" id="ARBA00022475"/>
    </source>
</evidence>
<evidence type="ECO:0000256" key="7">
    <source>
        <dbReference type="ARBA" id="ARBA00023136"/>
    </source>
</evidence>
<name>A0ABS2DNZ5_9BURK</name>
<gene>
    <name evidence="9" type="primary">mreD</name>
    <name evidence="9" type="ORF">H6A60_00925</name>
</gene>
<keyword evidence="4 8" id="KW-0812">Transmembrane</keyword>
<keyword evidence="5" id="KW-0133">Cell shape</keyword>
<evidence type="ECO:0000256" key="1">
    <source>
        <dbReference type="ARBA" id="ARBA00004651"/>
    </source>
</evidence>
<keyword evidence="7 8" id="KW-0472">Membrane</keyword>
<organism evidence="9 10">
    <name type="scientific">Sutterella massiliensis</name>
    <dbReference type="NCBI Taxonomy" id="1816689"/>
    <lineage>
        <taxon>Bacteria</taxon>
        <taxon>Pseudomonadati</taxon>
        <taxon>Pseudomonadota</taxon>
        <taxon>Betaproteobacteria</taxon>
        <taxon>Burkholderiales</taxon>
        <taxon>Sutterellaceae</taxon>
        <taxon>Sutterella</taxon>
    </lineage>
</organism>
<keyword evidence="10" id="KW-1185">Reference proteome</keyword>
<dbReference type="PANTHER" id="PTHR37484">
    <property type="entry name" value="ROD SHAPE-DETERMINING PROTEIN MRED"/>
    <property type="match status" value="1"/>
</dbReference>
<dbReference type="InterPro" id="IPR026034">
    <property type="entry name" value="MreD_proteobac"/>
</dbReference>
<comment type="subcellular location">
    <subcellularLocation>
        <location evidence="1">Cell membrane</location>
        <topology evidence="1">Multi-pass membrane protein</topology>
    </subcellularLocation>
</comment>
<evidence type="ECO:0000256" key="6">
    <source>
        <dbReference type="ARBA" id="ARBA00022989"/>
    </source>
</evidence>
<feature type="transmembrane region" description="Helical" evidence="8">
    <location>
        <begin position="117"/>
        <end position="137"/>
    </location>
</feature>